<accession>A0AAE0HHS9</accession>
<dbReference type="Proteomes" id="UP001278766">
    <property type="component" value="Unassembled WGS sequence"/>
</dbReference>
<evidence type="ECO:0000313" key="1">
    <source>
        <dbReference type="EMBL" id="KAK3296700.1"/>
    </source>
</evidence>
<reference evidence="1" key="2">
    <citation type="submission" date="2023-06" db="EMBL/GenBank/DDBJ databases">
        <authorList>
            <consortium name="Lawrence Berkeley National Laboratory"/>
            <person name="Haridas S."/>
            <person name="Hensen N."/>
            <person name="Bonometti L."/>
            <person name="Westerberg I."/>
            <person name="Brannstrom I.O."/>
            <person name="Guillou S."/>
            <person name="Cros-Aarteil S."/>
            <person name="Calhoun S."/>
            <person name="Kuo A."/>
            <person name="Mondo S."/>
            <person name="Pangilinan J."/>
            <person name="Riley R."/>
            <person name="Labutti K."/>
            <person name="Andreopoulos B."/>
            <person name="Lipzen A."/>
            <person name="Chen C."/>
            <person name="Yanf M."/>
            <person name="Daum C."/>
            <person name="Ng V."/>
            <person name="Clum A."/>
            <person name="Steindorff A."/>
            <person name="Ohm R."/>
            <person name="Martin F."/>
            <person name="Silar P."/>
            <person name="Natvig D."/>
            <person name="Lalanne C."/>
            <person name="Gautier V."/>
            <person name="Ament-Velasquez S.L."/>
            <person name="Kruys A."/>
            <person name="Hutchinson M.I."/>
            <person name="Powell A.J."/>
            <person name="Barry K."/>
            <person name="Miller A.N."/>
            <person name="Grigoriev I.V."/>
            <person name="Debuchy R."/>
            <person name="Gladieux P."/>
            <person name="Thoren M.H."/>
            <person name="Johannesson H."/>
        </authorList>
    </citation>
    <scope>NUCLEOTIDE SEQUENCE</scope>
    <source>
        <strain evidence="1">CBS 168.71</strain>
    </source>
</reference>
<dbReference type="RefSeq" id="XP_062660214.1">
    <property type="nucleotide sequence ID" value="XM_062802211.1"/>
</dbReference>
<dbReference type="AlphaFoldDB" id="A0AAE0HHS9"/>
<name>A0AAE0HHS9_9PEZI</name>
<keyword evidence="2" id="KW-1185">Reference proteome</keyword>
<evidence type="ECO:0000313" key="2">
    <source>
        <dbReference type="Proteomes" id="UP001278766"/>
    </source>
</evidence>
<dbReference type="GeneID" id="87839159"/>
<protein>
    <submittedName>
        <fullName evidence="1">Uncharacterized protein</fullName>
    </submittedName>
</protein>
<organism evidence="1 2">
    <name type="scientific">Chaetomium fimeti</name>
    <dbReference type="NCBI Taxonomy" id="1854472"/>
    <lineage>
        <taxon>Eukaryota</taxon>
        <taxon>Fungi</taxon>
        <taxon>Dikarya</taxon>
        <taxon>Ascomycota</taxon>
        <taxon>Pezizomycotina</taxon>
        <taxon>Sordariomycetes</taxon>
        <taxon>Sordariomycetidae</taxon>
        <taxon>Sordariales</taxon>
        <taxon>Chaetomiaceae</taxon>
        <taxon>Chaetomium</taxon>
    </lineage>
</organism>
<reference evidence="1" key="1">
    <citation type="journal article" date="2023" name="Mol. Phylogenet. Evol.">
        <title>Genome-scale phylogeny and comparative genomics of the fungal order Sordariales.</title>
        <authorList>
            <person name="Hensen N."/>
            <person name="Bonometti L."/>
            <person name="Westerberg I."/>
            <person name="Brannstrom I.O."/>
            <person name="Guillou S."/>
            <person name="Cros-Aarteil S."/>
            <person name="Calhoun S."/>
            <person name="Haridas S."/>
            <person name="Kuo A."/>
            <person name="Mondo S."/>
            <person name="Pangilinan J."/>
            <person name="Riley R."/>
            <person name="LaButti K."/>
            <person name="Andreopoulos B."/>
            <person name="Lipzen A."/>
            <person name="Chen C."/>
            <person name="Yan M."/>
            <person name="Daum C."/>
            <person name="Ng V."/>
            <person name="Clum A."/>
            <person name="Steindorff A."/>
            <person name="Ohm R.A."/>
            <person name="Martin F."/>
            <person name="Silar P."/>
            <person name="Natvig D.O."/>
            <person name="Lalanne C."/>
            <person name="Gautier V."/>
            <person name="Ament-Velasquez S.L."/>
            <person name="Kruys A."/>
            <person name="Hutchinson M.I."/>
            <person name="Powell A.J."/>
            <person name="Barry K."/>
            <person name="Miller A.N."/>
            <person name="Grigoriev I.V."/>
            <person name="Debuchy R."/>
            <person name="Gladieux P."/>
            <person name="Hiltunen Thoren M."/>
            <person name="Johannesson H."/>
        </authorList>
    </citation>
    <scope>NUCLEOTIDE SEQUENCE</scope>
    <source>
        <strain evidence="1">CBS 168.71</strain>
    </source>
</reference>
<sequence length="304" mass="33589">MSYFETITDIAAFEGQRSAGAKHINQWKDIPHGSKWSATELRAARLLVRKGTNESNHMLPALRSGFEKGMEDARNQEKIQDLLEGLDYLDPDLTSTEDCHRYGTGLRNLWADLAHYGDIDGVDNPGYVVPSSVSKLNAEQATVRIASSFIQTVVWSCPPQHDTYRGVKPAHLVDFSQLPLELAARTGTGAKMRATADSQLISYRLGGNNVYNRDHMHCPALDGLPVVTDSILGQLTCEALALRLSLTARAGEDDRPDEDVFVIAAAGKYMRFLQFKISDAYVSELVAGDGEREMTNFVELWATP</sequence>
<gene>
    <name evidence="1" type="ORF">B0H64DRAFT_372139</name>
</gene>
<proteinExistence type="predicted"/>
<dbReference type="EMBL" id="JAUEPN010000003">
    <property type="protein sequence ID" value="KAK3296700.1"/>
    <property type="molecule type" value="Genomic_DNA"/>
</dbReference>
<comment type="caution">
    <text evidence="1">The sequence shown here is derived from an EMBL/GenBank/DDBJ whole genome shotgun (WGS) entry which is preliminary data.</text>
</comment>